<dbReference type="Pfam" id="PF13304">
    <property type="entry name" value="AAA_21"/>
    <property type="match status" value="1"/>
</dbReference>
<evidence type="ECO:0000313" key="2">
    <source>
        <dbReference type="EMBL" id="MFD2648022.1"/>
    </source>
</evidence>
<protein>
    <submittedName>
        <fullName evidence="2">AAA family ATPase</fullName>
    </submittedName>
</protein>
<dbReference type="RefSeq" id="WP_386833092.1">
    <property type="nucleotide sequence ID" value="NZ_JBHUNP010000001.1"/>
</dbReference>
<evidence type="ECO:0000313" key="3">
    <source>
        <dbReference type="Proteomes" id="UP001597521"/>
    </source>
</evidence>
<proteinExistence type="predicted"/>
<dbReference type="Proteomes" id="UP001597521">
    <property type="component" value="Unassembled WGS sequence"/>
</dbReference>
<organism evidence="2 3">
    <name type="scientific">Devosia albogilva</name>
    <dbReference type="NCBI Taxonomy" id="429726"/>
    <lineage>
        <taxon>Bacteria</taxon>
        <taxon>Pseudomonadati</taxon>
        <taxon>Pseudomonadota</taxon>
        <taxon>Alphaproteobacteria</taxon>
        <taxon>Hyphomicrobiales</taxon>
        <taxon>Devosiaceae</taxon>
        <taxon>Devosia</taxon>
    </lineage>
</organism>
<evidence type="ECO:0000259" key="1">
    <source>
        <dbReference type="Pfam" id="PF13304"/>
    </source>
</evidence>
<sequence length="388" mass="43369">MAYKSIRPGQFFPKSFAGDNSMADWSIEYELIDKPTHPTQNITKTAKFTKSKWRRDDFPDRSVLYIEIQRTVPAGELTKFKRFLGPAQEGLKIGNLSENTTKYASAVLDKDISNYRVAHIEDDPTNIIYIGKHQGSDYSQFHFGAGEASIIATIDRIENAKDNSLVLIEEVENGLHPIAVRLFVQYLQNAARRKRLQVVFTTHSQDAIDEVPSEGIWASIHSNTWNGKLSIASLRAVTGSVPNEKVVFVEDTFVQEWVENALGRYGGEAAETTKVYPAGGYPNVVKVTEFHNTNPAKTVPAVGLVDGDIYDPAANAPLPEYCRFLGGGSPEATVFEYIYDNRVDLCSLIRQRCLLSAFDEERIVQEIESVHNGAHDPHVVFKRLSEKA</sequence>
<dbReference type="Gene3D" id="3.40.50.300">
    <property type="entry name" value="P-loop containing nucleotide triphosphate hydrolases"/>
    <property type="match status" value="1"/>
</dbReference>
<dbReference type="EMBL" id="JBHUNP010000001">
    <property type="protein sequence ID" value="MFD2648022.1"/>
    <property type="molecule type" value="Genomic_DNA"/>
</dbReference>
<dbReference type="SUPFAM" id="SSF52540">
    <property type="entry name" value="P-loop containing nucleoside triphosphate hydrolases"/>
    <property type="match status" value="1"/>
</dbReference>
<dbReference type="InterPro" id="IPR027417">
    <property type="entry name" value="P-loop_NTPase"/>
</dbReference>
<comment type="caution">
    <text evidence="2">The sequence shown here is derived from an EMBL/GenBank/DDBJ whole genome shotgun (WGS) entry which is preliminary data.</text>
</comment>
<dbReference type="InterPro" id="IPR003959">
    <property type="entry name" value="ATPase_AAA_core"/>
</dbReference>
<accession>A0ABW5QJZ7</accession>
<dbReference type="PANTHER" id="PTHR32182">
    <property type="entry name" value="DNA REPLICATION AND REPAIR PROTEIN RECF"/>
    <property type="match status" value="1"/>
</dbReference>
<gene>
    <name evidence="2" type="ORF">ACFSX5_09490</name>
</gene>
<feature type="domain" description="ATPase AAA-type core" evidence="1">
    <location>
        <begin position="104"/>
        <end position="205"/>
    </location>
</feature>
<keyword evidence="3" id="KW-1185">Reference proteome</keyword>
<name>A0ABW5QJZ7_9HYPH</name>
<reference evidence="3" key="1">
    <citation type="journal article" date="2019" name="Int. J. Syst. Evol. Microbiol.">
        <title>The Global Catalogue of Microorganisms (GCM) 10K type strain sequencing project: providing services to taxonomists for standard genome sequencing and annotation.</title>
        <authorList>
            <consortium name="The Broad Institute Genomics Platform"/>
            <consortium name="The Broad Institute Genome Sequencing Center for Infectious Disease"/>
            <person name="Wu L."/>
            <person name="Ma J."/>
        </authorList>
    </citation>
    <scope>NUCLEOTIDE SEQUENCE [LARGE SCALE GENOMIC DNA]</scope>
    <source>
        <strain evidence="3">CCM 7427</strain>
    </source>
</reference>
<dbReference type="PANTHER" id="PTHR32182:SF23">
    <property type="entry name" value="ATP BINDING PROTEIN"/>
    <property type="match status" value="1"/>
</dbReference>